<keyword evidence="9" id="KW-1185">Reference proteome</keyword>
<sequence length="182" mass="20063">MARTDDEEFATFARASAPGLRRTAYLMCGDWDRAADITQEALIRVYVAWPRLDRGHGRHAYARRAAVNVAIDQVRKRSTSERPTVELVDAPVPDVSSQVLDRALLLTALAELPARQRACVVLRYYEDLSVETVARTLGCRPGTVKSQTARGLEALRAAYARHGGELRTPAPDVPAQAQEVLP</sequence>
<dbReference type="NCBIfam" id="TIGR02983">
    <property type="entry name" value="SigE-fam_strep"/>
    <property type="match status" value="1"/>
</dbReference>
<dbReference type="Gene3D" id="1.10.1740.10">
    <property type="match status" value="1"/>
</dbReference>
<organism evidence="8 9">
    <name type="scientific">Nocardioides eburneiflavus</name>
    <dbReference type="NCBI Taxonomy" id="2518372"/>
    <lineage>
        <taxon>Bacteria</taxon>
        <taxon>Bacillati</taxon>
        <taxon>Actinomycetota</taxon>
        <taxon>Actinomycetes</taxon>
        <taxon>Propionibacteriales</taxon>
        <taxon>Nocardioidaceae</taxon>
        <taxon>Nocardioides</taxon>
    </lineage>
</organism>
<dbReference type="OrthoDB" id="3292386at2"/>
<evidence type="ECO:0000256" key="3">
    <source>
        <dbReference type="ARBA" id="ARBA00023082"/>
    </source>
</evidence>
<comment type="similarity">
    <text evidence="1">Belongs to the sigma-70 factor family. ECF subfamily.</text>
</comment>
<dbReference type="InterPro" id="IPR013249">
    <property type="entry name" value="RNA_pol_sigma70_r4_t2"/>
</dbReference>
<dbReference type="PANTHER" id="PTHR43133">
    <property type="entry name" value="RNA POLYMERASE ECF-TYPE SIGMA FACTO"/>
    <property type="match status" value="1"/>
</dbReference>
<evidence type="ECO:0000256" key="4">
    <source>
        <dbReference type="ARBA" id="ARBA00023125"/>
    </source>
</evidence>
<reference evidence="8 9" key="1">
    <citation type="submission" date="2019-04" db="EMBL/GenBank/DDBJ databases">
        <title>Three New Species of Nocardioides, Nocardioides euryhalodurans sp. nov., Nocardioides seonyuensis sp. nov. and Nocardioides eburneoflavus sp. nov. Isolated from Soil.</title>
        <authorList>
            <person name="Roh S.G."/>
            <person name="Lee C."/>
            <person name="Kim M.-K."/>
            <person name="Kim S.B."/>
        </authorList>
    </citation>
    <scope>NUCLEOTIDE SEQUENCE [LARGE SCALE GENOMIC DNA]</scope>
    <source>
        <strain evidence="8 9">MMS17-SY213</strain>
    </source>
</reference>
<accession>A0A4Z1C4T5</accession>
<dbReference type="Pfam" id="PF08281">
    <property type="entry name" value="Sigma70_r4_2"/>
    <property type="match status" value="1"/>
</dbReference>
<dbReference type="GO" id="GO:0016987">
    <property type="term" value="F:sigma factor activity"/>
    <property type="evidence" value="ECO:0007669"/>
    <property type="project" value="UniProtKB-KW"/>
</dbReference>
<dbReference type="NCBIfam" id="TIGR02937">
    <property type="entry name" value="sigma70-ECF"/>
    <property type="match status" value="1"/>
</dbReference>
<dbReference type="InterPro" id="IPR014325">
    <property type="entry name" value="RNA_pol_sigma-E_actinobac"/>
</dbReference>
<dbReference type="Gene3D" id="1.10.10.10">
    <property type="entry name" value="Winged helix-like DNA-binding domain superfamily/Winged helix DNA-binding domain"/>
    <property type="match status" value="1"/>
</dbReference>
<dbReference type="PANTHER" id="PTHR43133:SF50">
    <property type="entry name" value="ECF RNA POLYMERASE SIGMA FACTOR SIGM"/>
    <property type="match status" value="1"/>
</dbReference>
<dbReference type="AlphaFoldDB" id="A0A4Z1C4T5"/>
<evidence type="ECO:0000313" key="8">
    <source>
        <dbReference type="EMBL" id="TGN64112.1"/>
    </source>
</evidence>
<keyword evidence="2" id="KW-0805">Transcription regulation</keyword>
<keyword evidence="4" id="KW-0238">DNA-binding</keyword>
<keyword evidence="5" id="KW-0804">Transcription</keyword>
<evidence type="ECO:0000256" key="2">
    <source>
        <dbReference type="ARBA" id="ARBA00023015"/>
    </source>
</evidence>
<dbReference type="Pfam" id="PF04542">
    <property type="entry name" value="Sigma70_r2"/>
    <property type="match status" value="1"/>
</dbReference>
<evidence type="ECO:0000256" key="1">
    <source>
        <dbReference type="ARBA" id="ARBA00010641"/>
    </source>
</evidence>
<dbReference type="InterPro" id="IPR013325">
    <property type="entry name" value="RNA_pol_sigma_r2"/>
</dbReference>
<name>A0A4Z1C4T5_9ACTN</name>
<feature type="domain" description="RNA polymerase sigma-70 region 2" evidence="6">
    <location>
        <begin position="14"/>
        <end position="78"/>
    </location>
</feature>
<dbReference type="Proteomes" id="UP000297496">
    <property type="component" value="Unassembled WGS sequence"/>
</dbReference>
<comment type="caution">
    <text evidence="8">The sequence shown here is derived from an EMBL/GenBank/DDBJ whole genome shotgun (WGS) entry which is preliminary data.</text>
</comment>
<dbReference type="CDD" id="cd06171">
    <property type="entry name" value="Sigma70_r4"/>
    <property type="match status" value="1"/>
</dbReference>
<feature type="domain" description="RNA polymerase sigma factor 70 region 4 type 2" evidence="7">
    <location>
        <begin position="104"/>
        <end position="155"/>
    </location>
</feature>
<evidence type="ECO:0000259" key="7">
    <source>
        <dbReference type="Pfam" id="PF08281"/>
    </source>
</evidence>
<dbReference type="InterPro" id="IPR036388">
    <property type="entry name" value="WH-like_DNA-bd_sf"/>
</dbReference>
<dbReference type="InterPro" id="IPR014284">
    <property type="entry name" value="RNA_pol_sigma-70_dom"/>
</dbReference>
<dbReference type="InterPro" id="IPR013324">
    <property type="entry name" value="RNA_pol_sigma_r3/r4-like"/>
</dbReference>
<evidence type="ECO:0000313" key="9">
    <source>
        <dbReference type="Proteomes" id="UP000297496"/>
    </source>
</evidence>
<dbReference type="SUPFAM" id="SSF88659">
    <property type="entry name" value="Sigma3 and sigma4 domains of RNA polymerase sigma factors"/>
    <property type="match status" value="1"/>
</dbReference>
<dbReference type="InterPro" id="IPR007627">
    <property type="entry name" value="RNA_pol_sigma70_r2"/>
</dbReference>
<dbReference type="RefSeq" id="WP_135838642.1">
    <property type="nucleotide sequence ID" value="NZ_SRRO01000001.1"/>
</dbReference>
<dbReference type="GO" id="GO:0003677">
    <property type="term" value="F:DNA binding"/>
    <property type="evidence" value="ECO:0007669"/>
    <property type="project" value="UniProtKB-KW"/>
</dbReference>
<dbReference type="GO" id="GO:0006352">
    <property type="term" value="P:DNA-templated transcription initiation"/>
    <property type="evidence" value="ECO:0007669"/>
    <property type="project" value="InterPro"/>
</dbReference>
<evidence type="ECO:0000256" key="5">
    <source>
        <dbReference type="ARBA" id="ARBA00023163"/>
    </source>
</evidence>
<dbReference type="EMBL" id="SRRO01000001">
    <property type="protein sequence ID" value="TGN64112.1"/>
    <property type="molecule type" value="Genomic_DNA"/>
</dbReference>
<gene>
    <name evidence="8" type="ORF">EXE59_09240</name>
</gene>
<protein>
    <submittedName>
        <fullName evidence="8">SigE family RNA polymerase sigma factor</fullName>
    </submittedName>
</protein>
<dbReference type="SUPFAM" id="SSF88946">
    <property type="entry name" value="Sigma2 domain of RNA polymerase sigma factors"/>
    <property type="match status" value="1"/>
</dbReference>
<dbReference type="InterPro" id="IPR039425">
    <property type="entry name" value="RNA_pol_sigma-70-like"/>
</dbReference>
<evidence type="ECO:0000259" key="6">
    <source>
        <dbReference type="Pfam" id="PF04542"/>
    </source>
</evidence>
<keyword evidence="3" id="KW-0731">Sigma factor</keyword>
<proteinExistence type="inferred from homology"/>